<keyword evidence="1 3" id="KW-0807">Transducer</keyword>
<keyword evidence="4" id="KW-0812">Transmembrane</keyword>
<evidence type="ECO:0000256" key="3">
    <source>
        <dbReference type="PROSITE-ProRule" id="PRU00284"/>
    </source>
</evidence>
<keyword evidence="4" id="KW-0472">Membrane</keyword>
<proteinExistence type="inferred from homology"/>
<dbReference type="EMBL" id="WXEY01000019">
    <property type="protein sequence ID" value="MZP30813.1"/>
    <property type="molecule type" value="Genomic_DNA"/>
</dbReference>
<keyword evidence="8" id="KW-1185">Reference proteome</keyword>
<dbReference type="OrthoDB" id="369835at2"/>
<feature type="transmembrane region" description="Helical" evidence="4">
    <location>
        <begin position="292"/>
        <end position="312"/>
    </location>
</feature>
<dbReference type="PROSITE" id="PS50885">
    <property type="entry name" value="HAMP"/>
    <property type="match status" value="1"/>
</dbReference>
<dbReference type="PRINTS" id="PR00260">
    <property type="entry name" value="CHEMTRNSDUCR"/>
</dbReference>
<name>A0A845L3G0_9FIRM</name>
<evidence type="ECO:0000313" key="7">
    <source>
        <dbReference type="EMBL" id="MZP30813.1"/>
    </source>
</evidence>
<dbReference type="CDD" id="cd06225">
    <property type="entry name" value="HAMP"/>
    <property type="match status" value="1"/>
</dbReference>
<dbReference type="SUPFAM" id="SSF58104">
    <property type="entry name" value="Methyl-accepting chemotaxis protein (MCP) signaling domain"/>
    <property type="match status" value="1"/>
</dbReference>
<dbReference type="InterPro" id="IPR004090">
    <property type="entry name" value="Chemotax_Me-accpt_rcpt"/>
</dbReference>
<dbReference type="PANTHER" id="PTHR32089:SF114">
    <property type="entry name" value="METHYL-ACCEPTING CHEMOTAXIS PROTEIN MCPB"/>
    <property type="match status" value="1"/>
</dbReference>
<evidence type="ECO:0000256" key="2">
    <source>
        <dbReference type="ARBA" id="ARBA00029447"/>
    </source>
</evidence>
<gene>
    <name evidence="7" type="ORF">GTO91_13930</name>
</gene>
<dbReference type="CDD" id="cd11386">
    <property type="entry name" value="MCP_signal"/>
    <property type="match status" value="1"/>
</dbReference>
<dbReference type="AlphaFoldDB" id="A0A845L3G0"/>
<sequence>MGGIRIRIHSVRHKIVWPILVVFGFVILAMAAFIYNYTAETLKTQGMVLTETIRMGTENALAARKRVEKVLEREMLAQATMLSLVVKKGATYEELAELARRGDLDEFWVTDGTGQVQMTNTAPKADFNFSKDPKGQAYEFMDLISGKRQIVVQPAQPRSLDAQVFKYAGVTGWAEDRIVQIGRNGKMLTDQERQIGARAYIEHLSGEVGGEVLFAAIVSAEGKVLLGTDDTIKEITPEMRARLDEALLTGKTAYLVGDYQTNRVGYYVAPLSNGQGLVLAHSNRLLSFIRNVTIVSAMAGLVIIAFVLPIVVSRQMRRLDELAGALEGISRGEGDLTQRLPVTSEDEIGVLAKAANGMMETLQRTISHVSGSVEKFREASDNLKTTTGQIRLINHQAAEETQKVSQEAYDADEKLSGMGARMEEMAETVDRMTAATEETFLATEQAGRSVDRGQEVVAAAREKMRLIRLSTDDTNRVIDQLSLKSGQIAQILEIIDQIANQTNLLALNAAIEAARAGEAGRGFSVVAGEVRKLAEESQRAAGQIAAIVGDIRDEIENIIVNREKQNQGLAAGIESFGEVDKTFRDIADASRQVVERTEMVSGQIETLAKEWQSILGGLQQVQESSQRMAGNTQTIAATVEEQAASMEEIAASAVVLASTADGLRETLSGYRY</sequence>
<dbReference type="Proteomes" id="UP000463470">
    <property type="component" value="Unassembled WGS sequence"/>
</dbReference>
<dbReference type="Gene3D" id="1.10.287.950">
    <property type="entry name" value="Methyl-accepting chemotaxis protein"/>
    <property type="match status" value="1"/>
</dbReference>
<evidence type="ECO:0000256" key="4">
    <source>
        <dbReference type="SAM" id="Phobius"/>
    </source>
</evidence>
<evidence type="ECO:0000313" key="8">
    <source>
        <dbReference type="Proteomes" id="UP000463470"/>
    </source>
</evidence>
<comment type="caution">
    <text evidence="7">The sequence shown here is derived from an EMBL/GenBank/DDBJ whole genome shotgun (WGS) entry which is preliminary data.</text>
</comment>
<dbReference type="Pfam" id="PF00672">
    <property type="entry name" value="HAMP"/>
    <property type="match status" value="1"/>
</dbReference>
<dbReference type="SMART" id="SM00304">
    <property type="entry name" value="HAMP"/>
    <property type="match status" value="1"/>
</dbReference>
<dbReference type="GO" id="GO:0007165">
    <property type="term" value="P:signal transduction"/>
    <property type="evidence" value="ECO:0007669"/>
    <property type="project" value="UniProtKB-KW"/>
</dbReference>
<feature type="domain" description="HAMP" evidence="6">
    <location>
        <begin position="313"/>
        <end position="367"/>
    </location>
</feature>
<dbReference type="InterPro" id="IPR004089">
    <property type="entry name" value="MCPsignal_dom"/>
</dbReference>
<feature type="domain" description="Methyl-accepting transducer" evidence="5">
    <location>
        <begin position="386"/>
        <end position="650"/>
    </location>
</feature>
<comment type="similarity">
    <text evidence="2">Belongs to the methyl-accepting chemotaxis (MCP) protein family.</text>
</comment>
<dbReference type="InterPro" id="IPR003660">
    <property type="entry name" value="HAMP_dom"/>
</dbReference>
<evidence type="ECO:0000256" key="1">
    <source>
        <dbReference type="ARBA" id="ARBA00023224"/>
    </source>
</evidence>
<dbReference type="PROSITE" id="PS50111">
    <property type="entry name" value="CHEMOTAXIS_TRANSDUC_2"/>
    <property type="match status" value="1"/>
</dbReference>
<dbReference type="GO" id="GO:0004888">
    <property type="term" value="F:transmembrane signaling receptor activity"/>
    <property type="evidence" value="ECO:0007669"/>
    <property type="project" value="InterPro"/>
</dbReference>
<protein>
    <submittedName>
        <fullName evidence="7">HAMP domain-containing protein</fullName>
    </submittedName>
</protein>
<dbReference type="PANTHER" id="PTHR32089">
    <property type="entry name" value="METHYL-ACCEPTING CHEMOTAXIS PROTEIN MCPB"/>
    <property type="match status" value="1"/>
</dbReference>
<organism evidence="7 8">
    <name type="scientific">Heliomicrobium undosum</name>
    <dbReference type="NCBI Taxonomy" id="121734"/>
    <lineage>
        <taxon>Bacteria</taxon>
        <taxon>Bacillati</taxon>
        <taxon>Bacillota</taxon>
        <taxon>Clostridia</taxon>
        <taxon>Eubacteriales</taxon>
        <taxon>Heliobacteriaceae</taxon>
        <taxon>Heliomicrobium</taxon>
    </lineage>
</organism>
<dbReference type="GO" id="GO:0006935">
    <property type="term" value="P:chemotaxis"/>
    <property type="evidence" value="ECO:0007669"/>
    <property type="project" value="InterPro"/>
</dbReference>
<dbReference type="Gene3D" id="6.10.340.10">
    <property type="match status" value="1"/>
</dbReference>
<evidence type="ECO:0000259" key="6">
    <source>
        <dbReference type="PROSITE" id="PS50885"/>
    </source>
</evidence>
<dbReference type="RefSeq" id="WP_161259336.1">
    <property type="nucleotide sequence ID" value="NZ_WXEY01000019.1"/>
</dbReference>
<evidence type="ECO:0000259" key="5">
    <source>
        <dbReference type="PROSITE" id="PS50111"/>
    </source>
</evidence>
<dbReference type="GO" id="GO:0016020">
    <property type="term" value="C:membrane"/>
    <property type="evidence" value="ECO:0007669"/>
    <property type="project" value="InterPro"/>
</dbReference>
<keyword evidence="4" id="KW-1133">Transmembrane helix</keyword>
<feature type="transmembrane region" description="Helical" evidence="4">
    <location>
        <begin position="15"/>
        <end position="35"/>
    </location>
</feature>
<accession>A0A845L3G0</accession>
<reference evidence="7 8" key="1">
    <citation type="submission" date="2020-01" db="EMBL/GenBank/DDBJ databases">
        <title>Whole-genome sequence of Heliobacterium undosum DSM 13378.</title>
        <authorList>
            <person name="Kyndt J.A."/>
            <person name="Meyer T.E."/>
        </authorList>
    </citation>
    <scope>NUCLEOTIDE SEQUENCE [LARGE SCALE GENOMIC DNA]</scope>
    <source>
        <strain evidence="7 8">DSM 13378</strain>
    </source>
</reference>
<dbReference type="Pfam" id="PF00015">
    <property type="entry name" value="MCPsignal"/>
    <property type="match status" value="1"/>
</dbReference>
<dbReference type="SMART" id="SM00283">
    <property type="entry name" value="MA"/>
    <property type="match status" value="1"/>
</dbReference>